<dbReference type="Proteomes" id="UP000190541">
    <property type="component" value="Unassembled WGS sequence"/>
</dbReference>
<proteinExistence type="predicted"/>
<organism evidence="1 2">
    <name type="scientific">Parapedobacter luteus</name>
    <dbReference type="NCBI Taxonomy" id="623280"/>
    <lineage>
        <taxon>Bacteria</taxon>
        <taxon>Pseudomonadati</taxon>
        <taxon>Bacteroidota</taxon>
        <taxon>Sphingobacteriia</taxon>
        <taxon>Sphingobacteriales</taxon>
        <taxon>Sphingobacteriaceae</taxon>
        <taxon>Parapedobacter</taxon>
    </lineage>
</organism>
<protein>
    <submittedName>
        <fullName evidence="1">Uncharacterized protein</fullName>
    </submittedName>
</protein>
<accession>A0A1T5CU73</accession>
<gene>
    <name evidence="1" type="ORF">SAMN05660226_02348</name>
</gene>
<keyword evidence="2" id="KW-1185">Reference proteome</keyword>
<reference evidence="1 2" key="1">
    <citation type="submission" date="2017-02" db="EMBL/GenBank/DDBJ databases">
        <authorList>
            <person name="Peterson S.W."/>
        </authorList>
    </citation>
    <scope>NUCLEOTIDE SEQUENCE [LARGE SCALE GENOMIC DNA]</scope>
    <source>
        <strain evidence="1 2">DSM 22899</strain>
    </source>
</reference>
<dbReference type="EMBL" id="FUYS01000005">
    <property type="protein sequence ID" value="SKB62954.1"/>
    <property type="molecule type" value="Genomic_DNA"/>
</dbReference>
<name>A0A1T5CU73_9SPHI</name>
<dbReference type="AlphaFoldDB" id="A0A1T5CU73"/>
<evidence type="ECO:0000313" key="2">
    <source>
        <dbReference type="Proteomes" id="UP000190541"/>
    </source>
</evidence>
<sequence length="116" mass="13196">MQANDKSRPRRIGSGLVYRRRDRRSRWSTRLITKLAVAPTAARMAVFSSSSVPMWGRALSSVPAAVPSLRSWRIGSLRFAVFLGRHTRWRIGLQVEAFPKTQRQAHVLGRGHYLGR</sequence>
<evidence type="ECO:0000313" key="1">
    <source>
        <dbReference type="EMBL" id="SKB62954.1"/>
    </source>
</evidence>